<dbReference type="SMART" id="SM01294">
    <property type="entry name" value="PKS_PP_betabranch"/>
    <property type="match status" value="2"/>
</dbReference>
<dbReference type="PROSITE" id="PS00455">
    <property type="entry name" value="AMP_BINDING"/>
    <property type="match status" value="1"/>
</dbReference>
<dbReference type="Gene3D" id="3.40.50.720">
    <property type="entry name" value="NAD(P)-binding Rossmann-like Domain"/>
    <property type="match status" value="3"/>
</dbReference>
<dbReference type="InterPro" id="IPR013968">
    <property type="entry name" value="PKS_KR"/>
</dbReference>
<keyword evidence="3" id="KW-0808">Transferase</keyword>
<dbReference type="SMART" id="SM00825">
    <property type="entry name" value="PKS_KS"/>
    <property type="match status" value="2"/>
</dbReference>
<protein>
    <submittedName>
        <fullName evidence="7">SDR family NAD(P)-dependent oxidoreductase</fullName>
    </submittedName>
</protein>
<proteinExistence type="predicted"/>
<dbReference type="SMART" id="SM00827">
    <property type="entry name" value="PKS_AT"/>
    <property type="match status" value="2"/>
</dbReference>
<dbReference type="InterPro" id="IPR014030">
    <property type="entry name" value="Ketoacyl_synth_N"/>
</dbReference>
<dbReference type="Gene3D" id="1.10.1200.10">
    <property type="entry name" value="ACP-like"/>
    <property type="match status" value="3"/>
</dbReference>
<evidence type="ECO:0000256" key="3">
    <source>
        <dbReference type="ARBA" id="ARBA00022679"/>
    </source>
</evidence>
<dbReference type="Proteomes" id="UP001576784">
    <property type="component" value="Unassembled WGS sequence"/>
</dbReference>
<dbReference type="InterPro" id="IPR001227">
    <property type="entry name" value="Ac_transferase_dom_sf"/>
</dbReference>
<dbReference type="InterPro" id="IPR020841">
    <property type="entry name" value="PKS_Beta-ketoAc_synthase_dom"/>
</dbReference>
<dbReference type="InterPro" id="IPR009081">
    <property type="entry name" value="PP-bd_ACP"/>
</dbReference>
<dbReference type="InterPro" id="IPR045851">
    <property type="entry name" value="AMP-bd_C_sf"/>
</dbReference>
<dbReference type="InterPro" id="IPR020806">
    <property type="entry name" value="PKS_PP-bd"/>
</dbReference>
<evidence type="ECO:0000256" key="2">
    <source>
        <dbReference type="ARBA" id="ARBA00022553"/>
    </source>
</evidence>
<dbReference type="InterPro" id="IPR016035">
    <property type="entry name" value="Acyl_Trfase/lysoPLipase"/>
</dbReference>
<sequence length="4528" mass="501587">MQLDNNKYSASTNQRKMNHQEIALAIQASEMVEDCIVLEWQTEKSPQELVAYVVPTGLFTSELLLTHLKTILPKEEIPKAIVPISSIPLTPSGQIDRNILNQLEITDNELEERWREKIQTIPEVEQVAVVRQAQIKPQETLQLSDILPTWKSVTTQETPTRIDQTTKSSSSQPSISHGGELKREKNAPTILSQALEKTAAQWPEKQLIYINVDGSETIQTYKELLLDAKKILAGLRKLGVKPQDKIIFQIDGSQDFIPAFWGCILGGFIPVPISIAPTYEQVNNAVSKLHNGWQMLQHPLILTSTKLAPSIQGLPKLLNDFNFSIETIDNLRQNEPDNQIHQSQPEDLALLLLTSGSTGTPKAVMLNHRNLLSMTGGTAQNNLVSQDIFFNWMPLEHVGAIVLLGLMAVDIGCQQIHVSTQYILQNPLRWLELIQRHKASISWSPNFAFSLINERASEINQRSYDLSSLRFLVNGGEQIVPKAARNFLKLLQPHGLPANVIRPAFGMSETSSVITWSDSFSLENSSDEMSFVELGQPIPGASIRIVDENNQIVGEGVIGKFQVKGPSVTSGYYQNPQRNQEAFTSDGWFNTGDLGYIKSGRIILTGRDKDDIIINGINYYSHEIESVVEEVKGVEVSYTAACAVRISGNNADQLAIFFNSQVSDQTKLKDRIKKIRGAVVKKVGVNPNYIIPVSKEAIPKTDIGKIQRSQLAKRFAAGEFDSIIQQLGINLENPNLLPNWFYRRTWRPKQPTNLIPAIKPGNILIFLDDLGLGECLARKLEKLGHAIVGIEAGIDWKKIDSNQYRIDPNNPEHYQKLLSELTAQNREINQIFHLWTYDNCPEEITSLESLEQAQTSGVYSLLHLIKALAKTQKNHQNIQLLVASSHSQFISPDDQIAYQKTPVIGLIKAIEPEIPNLRTRQIDLTIDEPIVNADRLLQEIQVLSKETEVAYRQGKRWVPRLETVEFSKENHQEITFKPGGMYLISGGLGGVGGEIASNLLKTYKAKLLLIGRTPITEATSPKIAAYQELTQLGGEISYEAVDVCDLPRLQQIIQEAKSRWNCQLDGILHLAGSYQERSLLEESPQTWSTALKAKVSGTWVLSQLIKDNPEAIFINFASVISFLGGATVGAYVAANQFSESFTHYQRTKLGVKSYCFSWSLWDGIGISQDYQRGKLAQTKGYCAISVQQAWYSLLIGLRHNQALMLIGLDGSNRHIRKYVESTYSLEKLTGYFTAKSNISLEITSDWVINDRLGTPTTCSLVQLPQMPLTKTGIIDRERLSKGDLNQQTNQAALPVTEIETQIAKIWQEVLNLPEISIHDNFFELGGYSILLVQIQSKLQELFPIPLSIVDLFNYPTISTLAKYCRDVIYNVSTSNQQTESPSVKQGQKRAQFRNSRHSVGNSDIAVIGMSCRFPGANNIDEFWQNLVNGVESISFFSDEEVIAAGIDPKVVKNPNYVKAKPILSDIETFDADFFGYSSREAELMDPQQRLLLECAWESLEDAGYNPFKYDGAIGIYAGALMNTYLLNNIYPNRHNLDINDNLQVTTVDSMGGLQMMVGNDKDYLTTRISYKLNLTGPSVNVQTACSTSLVTVHLACASLLSGESDMALAGGVSVDVPQKVGHLYQEGMIVTPDGHCRAFDARAQGTIFGSGAGMVLLKRLDDALLDGDRIYAVIKGSAINNDGASKVGYMAPNSDGQTSVVTQAISLAQIDPETIGYIEAHGTGTPLGDPIEITGLTQAFRASTQAKNFCGIGSVKTNIGHLKNAAGIAGFIKTVLSLYYKQIPPSLNFEQPNPQLDLPNTPFYVNTTLKDWQTSDHPRRAGVNSLGIGGTNAHVILEEAPVEEQGSRGAGEHPYHLLSLSAKNEQALTELQQRYREYLISNPEVSLANICYTANTGREHFSRRLALVAETKEQLIEQLTDVKSLNESQKKPSKIAFLFTGQGSQYINMGRQLYDTQPLFRQTLEQCNEILLTYLEKSLLDIIYAPENEAETLNQTCYTQPALFAIEYALYQLWKSWGIVPNIVMGHSVGEYVAACVAGVFSLEEALKLIAHRGKLMQQLPSGGEMVSVMATVEKVKSIIADYSNTVAIAAINSPQSIVISGNSKDIKAIVEALTKEGIKTKQLQVSHAFHSPLMKPMLAEFELLANSITYNQPLIPIISNVTGNLAEENIATAQYWVNHIIQPVQFAKSIATLQELEYEIFVEIGPKPILLGMGRECLPENTGLWLASVRSQTPEWQQLLTSLASLYEAGITIDWAGFHRDYPGKKVTLPNYPFQRERYWIESTVIPYEASEFVSSENQEWCYELEWQQQERREELAPKESQTSPETWLIFADKQGISQELSNLWNSPRKTCILVFPGTEYQQISAQEFTINPSNSQDFDRLLQENQIPIKGIVYLWSLNAVEAKDLTEGELEIASQIGCQGVLSLIQSIAKQGYSQPPSLWLVTKGAQPVNVETQLTGVAQSTLWGLGRVINNEHPELNCRLVDLDPEEHHNVENISREIGFFEPTSSENQIAFRNGKRYVNRIIKQQKIGKQSLSLKADGTYLIAGGMGGIGLLVAQWLVEQGAKHLVLVGRSRPNETTSSTINRLEEMGTQVVTIAADISVEADVASLVNQINTTMPPLKGIIHAAGVVDDRLLLEHQWELFAKVFAPKVSGAWNLHRFTQDLDLDFFVLFSSVATILGYAGTANYAAANAFLDTLAHYRRSLNLPGLSINWGPWSQVGMVAQLNSREVERMQTMGINAIAPKQALTTLQQLLNQSSAQVTVLAMDWSKYISRSTNVSPFFANFIDNYAKNVPQSEFIAQLEATNVGQRYQLVIDRVTEQVSQVLGRKLSTPELEQGFFDLGMDSLTAVELRNRLQKSFACSLPATLSFDYPNVKVLADYIAKDVLSIETALDEGCRGLGVGYREESSTQHPTPHTLTPSSGFNVIEKSQKEPLAIVGMACRFPGGANSPEAFWELLCNGVDAISEVPPNRWDINAFYDPDPDAPGKMYARYGGFVNQIEEFDAQFFGISPREALSLDPQQRLLLEVSWEALENAAIEPKTLVGSQTGVFVGMTTNDYLQRLFNRRITQIDAYEGTGNIHCVAAGRLSYILGLTGPSMAVDTACSSSLVTVHLAIASLRNHECNLALVGGVNLLLAPEFSINLSKARMLAPDGHCKAFDASADGYVRAEGCGMIVIKRLSDAIKDKDRILATIRGSAVNQDGRSSGLTVPNGPSQQKVIRQALENSGVEPHQISYIEAHGTGTSLGDPIEVGSLAQVFGNYRSKDQPLTIASVKTNIGHLESAAGIAGLMKVVLQLQHEEIAPHLHFQKPNPHIDWENLPVMVPQNKMSWATTENSRLAGVSSFGISGTNAHIVLESAPKLEPLTPSVEPPLHLFTLSAKTASALEELVSRYQNYIQTNSDLLLADICYTANTGREHFPYRLALVLQSKEQLIEQLRDLKPGDKLPKKPSKIAFLFTGQGSQYINMGRQLYDTQPLFRQTLEQCNEILLPLLKQSLLDIIYSPETEEGVGETSSLTPNPYPLTPVLNQTCYTQPALFAIEYALYQLWKSWGITPNIVMGHSVGEYVAACVAGVFSLEEGLKLIAHRGKLMQQLPSGGEMVSVMASVEKVKSIIADYGDKVAIAAINSPQSTVISGASQAIEAIVEQFTKAGIKTKQLQVSHAFHSPLMAPMLKEFELLANSITYNQPQIPIISNVTGKLADENIATAQYWVNHIIQPVQFAKSMETLHELEYEIFLEIGPKPILLGMGRECLAENTGLWLASVRSQTPEWQQLFTSLASLYEAGVTIDWSGFHRDNPGKKVILPNYPFQRERYWVESTEIEQPAEFGSPENSQTPITNFLDRGNTEELIDLLQKTGNFSEEQKKLLPEILAALVKEHQQHLVPQENQEWCYELEWQEQEIIECAAPPESQTSLLNWLIFADKQGMAQELSKLWSSLFKTCILVFPGKEYQQISAQEFTINPSNSLDFDRLLQENQIPLKGIVYLWSLNAVEAKDLTGAELEIASQIGCGGVLSLIQSIAKQGYSQSPSLWLVTKGVQAIGETSKITGVAQATLWGLGRVINNEHPELNCRLVDLDPLYDRNNAQSLGAEISSDRAKNSENEIAFRNGKRYVHRIIKQQKIVKQSLSVKARGTYLITGGMGGIGLLVAQWLVEQGAKHLVLVGRSLPKETAKATLNRLEALGVQVMAIQADISIEAEVASLLNQINSTMPPLKGIIHAAGVVDNRRILEHQWQLFAKVFAPKVSGTWNLHRLTQDLALDFFVLFSSISCILGSAGTANYAAANAFLDAMAHYRSSLNLPGLSINWGAWSDVGMIEKADRREVERLQTMGISLIAPQQGIAVLKQLLTQTSRQVTVLPIKWSDFVKQSTNLSPFFANFTSAKPIQKSEFLAQLEATKIDRRYQLVIDHVTEQVGQVLGRKLSSAELEEGFFELGMDSLMAVELRNRLQKSMSCSLPATLSFDYPNVKVLADYLAKDILSIELARVAAHQDTSQPSSDLLTDLDELSESEIEQLLAEELALIDEGKK</sequence>
<feature type="domain" description="Carrier" evidence="5">
    <location>
        <begin position="2812"/>
        <end position="2889"/>
    </location>
</feature>
<dbReference type="InterPro" id="IPR020845">
    <property type="entry name" value="AMP-binding_CS"/>
</dbReference>
<dbReference type="InterPro" id="IPR050091">
    <property type="entry name" value="PKS_NRPS_Biosynth_Enz"/>
</dbReference>
<gene>
    <name evidence="7" type="ORF">ACE1CI_05575</name>
</gene>
<dbReference type="InterPro" id="IPR042099">
    <property type="entry name" value="ANL_N_sf"/>
</dbReference>
<dbReference type="Gene3D" id="3.30.300.30">
    <property type="match status" value="2"/>
</dbReference>
<dbReference type="Gene3D" id="3.30.70.3290">
    <property type="match status" value="2"/>
</dbReference>
<feature type="compositionally biased region" description="Polar residues" evidence="4">
    <location>
        <begin position="154"/>
        <end position="167"/>
    </location>
</feature>
<dbReference type="InterPro" id="IPR057326">
    <property type="entry name" value="KR_dom"/>
</dbReference>
<dbReference type="InterPro" id="IPR014043">
    <property type="entry name" value="Acyl_transferase_dom"/>
</dbReference>
<evidence type="ECO:0000256" key="1">
    <source>
        <dbReference type="ARBA" id="ARBA00022450"/>
    </source>
</evidence>
<feature type="domain" description="Carrier" evidence="5">
    <location>
        <begin position="4402"/>
        <end position="4479"/>
    </location>
</feature>
<dbReference type="CDD" id="cd08955">
    <property type="entry name" value="KR_2_FAS_SDR_x"/>
    <property type="match status" value="2"/>
</dbReference>
<dbReference type="SUPFAM" id="SSF51735">
    <property type="entry name" value="NAD(P)-binding Rossmann-fold domains"/>
    <property type="match status" value="6"/>
</dbReference>
<dbReference type="Gene3D" id="3.40.47.10">
    <property type="match status" value="2"/>
</dbReference>
<dbReference type="SUPFAM" id="SSF53901">
    <property type="entry name" value="Thiolase-like"/>
    <property type="match status" value="2"/>
</dbReference>
<evidence type="ECO:0000259" key="5">
    <source>
        <dbReference type="PROSITE" id="PS50075"/>
    </source>
</evidence>
<dbReference type="InterPro" id="IPR016039">
    <property type="entry name" value="Thiolase-like"/>
</dbReference>
<dbReference type="SUPFAM" id="SSF52151">
    <property type="entry name" value="FabD/lysophospholipase-like"/>
    <property type="match status" value="2"/>
</dbReference>
<dbReference type="Pfam" id="PF00550">
    <property type="entry name" value="PP-binding"/>
    <property type="match status" value="3"/>
</dbReference>
<dbReference type="CDD" id="cd05906">
    <property type="entry name" value="A_NRPS_TubE_like"/>
    <property type="match status" value="1"/>
</dbReference>
<dbReference type="PROSITE" id="PS00012">
    <property type="entry name" value="PHOSPHOPANTETHEINE"/>
    <property type="match status" value="2"/>
</dbReference>
<dbReference type="CDD" id="cd08953">
    <property type="entry name" value="KR_2_SDR_x"/>
    <property type="match status" value="1"/>
</dbReference>
<dbReference type="InterPro" id="IPR018201">
    <property type="entry name" value="Ketoacyl_synth_AS"/>
</dbReference>
<dbReference type="InterPro" id="IPR016036">
    <property type="entry name" value="Malonyl_transacylase_ACP-bd"/>
</dbReference>
<dbReference type="Pfam" id="PF21394">
    <property type="entry name" value="Beta-ketacyl_N"/>
    <property type="match status" value="3"/>
</dbReference>
<keyword evidence="1" id="KW-0596">Phosphopantetheine</keyword>
<dbReference type="PROSITE" id="PS50075">
    <property type="entry name" value="CARRIER"/>
    <property type="match status" value="3"/>
</dbReference>
<feature type="domain" description="Carrier" evidence="5">
    <location>
        <begin position="1293"/>
        <end position="1368"/>
    </location>
</feature>
<dbReference type="PROSITE" id="PS52004">
    <property type="entry name" value="KS3_2"/>
    <property type="match status" value="2"/>
</dbReference>
<keyword evidence="8" id="KW-1185">Reference proteome</keyword>
<dbReference type="Pfam" id="PF02801">
    <property type="entry name" value="Ketoacyl-synt_C"/>
    <property type="match status" value="2"/>
</dbReference>
<dbReference type="Pfam" id="PF00698">
    <property type="entry name" value="Acyl_transf_1"/>
    <property type="match status" value="2"/>
</dbReference>
<feature type="domain" description="Ketosynthase family 3 (KS3)" evidence="6">
    <location>
        <begin position="2935"/>
        <end position="3361"/>
    </location>
</feature>
<name>A0ABV4XN81_9CYAN</name>
<keyword evidence="2" id="KW-0597">Phosphoprotein</keyword>
<dbReference type="Pfam" id="PF08659">
    <property type="entry name" value="KR"/>
    <property type="match status" value="3"/>
</dbReference>
<evidence type="ECO:0000256" key="4">
    <source>
        <dbReference type="SAM" id="MobiDB-lite"/>
    </source>
</evidence>
<feature type="region of interest" description="Disordered" evidence="4">
    <location>
        <begin position="154"/>
        <end position="183"/>
    </location>
</feature>
<evidence type="ECO:0000259" key="6">
    <source>
        <dbReference type="PROSITE" id="PS52004"/>
    </source>
</evidence>
<dbReference type="Pfam" id="PF00109">
    <property type="entry name" value="ketoacyl-synt"/>
    <property type="match status" value="2"/>
</dbReference>
<dbReference type="Pfam" id="PF22621">
    <property type="entry name" value="CurL-like_PKS_C"/>
    <property type="match status" value="2"/>
</dbReference>
<dbReference type="PANTHER" id="PTHR43775:SF37">
    <property type="entry name" value="SI:DKEY-61P9.11"/>
    <property type="match status" value="1"/>
</dbReference>
<organism evidence="7 8">
    <name type="scientific">Floridaenema flaviceps BLCC-F50</name>
    <dbReference type="NCBI Taxonomy" id="3153642"/>
    <lineage>
        <taxon>Bacteria</taxon>
        <taxon>Bacillati</taxon>
        <taxon>Cyanobacteriota</taxon>
        <taxon>Cyanophyceae</taxon>
        <taxon>Oscillatoriophycideae</taxon>
        <taxon>Aerosakkonematales</taxon>
        <taxon>Aerosakkonemataceae</taxon>
        <taxon>Floridanema</taxon>
        <taxon>Floridanema flaviceps</taxon>
    </lineage>
</organism>
<dbReference type="InterPro" id="IPR014031">
    <property type="entry name" value="Ketoacyl_synth_C"/>
</dbReference>
<dbReference type="InterPro" id="IPR049490">
    <property type="entry name" value="C883_1060-like_KR_N"/>
</dbReference>
<dbReference type="Pfam" id="PF00501">
    <property type="entry name" value="AMP-binding"/>
    <property type="match status" value="1"/>
</dbReference>
<dbReference type="RefSeq" id="WP_413262069.1">
    <property type="nucleotide sequence ID" value="NZ_JBHFNR010000032.1"/>
</dbReference>
<dbReference type="EMBL" id="JBHFNR010000032">
    <property type="protein sequence ID" value="MFB2892399.1"/>
    <property type="molecule type" value="Genomic_DNA"/>
</dbReference>
<feature type="domain" description="Ketosynthase family 3 (KS3)" evidence="6">
    <location>
        <begin position="1401"/>
        <end position="1839"/>
    </location>
</feature>
<dbReference type="CDD" id="cd00833">
    <property type="entry name" value="PKS"/>
    <property type="match status" value="2"/>
</dbReference>
<dbReference type="SUPFAM" id="SSF55048">
    <property type="entry name" value="Probable ACP-binding domain of malonyl-CoA ACP transacylase"/>
    <property type="match status" value="2"/>
</dbReference>
<dbReference type="PANTHER" id="PTHR43775">
    <property type="entry name" value="FATTY ACID SYNTHASE"/>
    <property type="match status" value="1"/>
</dbReference>
<dbReference type="SUPFAM" id="SSF56801">
    <property type="entry name" value="Acetyl-CoA synthetase-like"/>
    <property type="match status" value="2"/>
</dbReference>
<comment type="caution">
    <text evidence="7">The sequence shown here is derived from an EMBL/GenBank/DDBJ whole genome shotgun (WGS) entry which is preliminary data.</text>
</comment>
<dbReference type="Gene3D" id="3.40.50.12780">
    <property type="entry name" value="N-terminal domain of ligase-like"/>
    <property type="match status" value="1"/>
</dbReference>
<dbReference type="SMART" id="SM00823">
    <property type="entry name" value="PKS_PP"/>
    <property type="match status" value="3"/>
</dbReference>
<accession>A0ABV4XN81</accession>
<dbReference type="InterPro" id="IPR036291">
    <property type="entry name" value="NAD(P)-bd_dom_sf"/>
</dbReference>
<reference evidence="7 8" key="1">
    <citation type="submission" date="2024-09" db="EMBL/GenBank/DDBJ databases">
        <title>Floridaenema gen nov. (Aerosakkonemataceae, Aerosakkonematales ord. nov., Cyanobacteria) from benthic tropical and subtropical fresh waters, with the description of four new species.</title>
        <authorList>
            <person name="Moretto J.A."/>
            <person name="Berthold D.E."/>
            <person name="Lefler F.W."/>
            <person name="Huang I.-S."/>
            <person name="Laughinghouse H. IV."/>
        </authorList>
    </citation>
    <scope>NUCLEOTIDE SEQUENCE [LARGE SCALE GENOMIC DNA]</scope>
    <source>
        <strain evidence="7 8">BLCC-F50</strain>
    </source>
</reference>
<dbReference type="PROSITE" id="PS00606">
    <property type="entry name" value="KS3_1"/>
    <property type="match status" value="2"/>
</dbReference>
<dbReference type="InterPro" id="IPR000873">
    <property type="entry name" value="AMP-dep_synth/lig_dom"/>
</dbReference>
<dbReference type="SMART" id="SM00822">
    <property type="entry name" value="PKS_KR"/>
    <property type="match status" value="3"/>
</dbReference>
<dbReference type="Gene3D" id="3.40.366.10">
    <property type="entry name" value="Malonyl-Coenzyme A Acyl Carrier Protein, domain 2"/>
    <property type="match status" value="2"/>
</dbReference>
<dbReference type="InterPro" id="IPR036736">
    <property type="entry name" value="ACP-like_sf"/>
</dbReference>
<dbReference type="InterPro" id="IPR006162">
    <property type="entry name" value="Ppantetheine_attach_site"/>
</dbReference>
<evidence type="ECO:0000313" key="8">
    <source>
        <dbReference type="Proteomes" id="UP001576784"/>
    </source>
</evidence>
<evidence type="ECO:0000313" key="7">
    <source>
        <dbReference type="EMBL" id="MFB2892399.1"/>
    </source>
</evidence>
<dbReference type="SUPFAM" id="SSF47336">
    <property type="entry name" value="ACP-like"/>
    <property type="match status" value="3"/>
</dbReference>